<sequence length="80" mass="9010">MKYDKLEDGNGFTFDSDKVTLKMACCDCGLVHYMGITVLEGTNVSVGFKRDRRATSQLRRNNYGNLSRDGKLPFILKDKG</sequence>
<protein>
    <submittedName>
        <fullName evidence="1">Uncharacterized protein</fullName>
    </submittedName>
</protein>
<reference evidence="1" key="1">
    <citation type="journal article" date="2015" name="Nature">
        <title>Complex archaea that bridge the gap between prokaryotes and eukaryotes.</title>
        <authorList>
            <person name="Spang A."/>
            <person name="Saw J.H."/>
            <person name="Jorgensen S.L."/>
            <person name="Zaremba-Niedzwiedzka K."/>
            <person name="Martijn J."/>
            <person name="Lind A.E."/>
            <person name="van Eijk R."/>
            <person name="Schleper C."/>
            <person name="Guy L."/>
            <person name="Ettema T.J."/>
        </authorList>
    </citation>
    <scope>NUCLEOTIDE SEQUENCE</scope>
</reference>
<accession>A0A0F9MJV8</accession>
<organism evidence="1">
    <name type="scientific">marine sediment metagenome</name>
    <dbReference type="NCBI Taxonomy" id="412755"/>
    <lineage>
        <taxon>unclassified sequences</taxon>
        <taxon>metagenomes</taxon>
        <taxon>ecological metagenomes</taxon>
    </lineage>
</organism>
<proteinExistence type="predicted"/>
<dbReference type="EMBL" id="LAZR01005482">
    <property type="protein sequence ID" value="KKM99571.1"/>
    <property type="molecule type" value="Genomic_DNA"/>
</dbReference>
<evidence type="ECO:0000313" key="1">
    <source>
        <dbReference type="EMBL" id="KKM99571.1"/>
    </source>
</evidence>
<gene>
    <name evidence="1" type="ORF">LCGC14_1146550</name>
</gene>
<comment type="caution">
    <text evidence="1">The sequence shown here is derived from an EMBL/GenBank/DDBJ whole genome shotgun (WGS) entry which is preliminary data.</text>
</comment>
<name>A0A0F9MJV8_9ZZZZ</name>
<dbReference type="AlphaFoldDB" id="A0A0F9MJV8"/>